<dbReference type="InterPro" id="IPR036390">
    <property type="entry name" value="WH_DNA-bd_sf"/>
</dbReference>
<dbReference type="InterPro" id="IPR002481">
    <property type="entry name" value="FUR"/>
</dbReference>
<evidence type="ECO:0000313" key="8">
    <source>
        <dbReference type="Proteomes" id="UP001594351"/>
    </source>
</evidence>
<evidence type="ECO:0000256" key="2">
    <source>
        <dbReference type="ARBA" id="ARBA00022491"/>
    </source>
</evidence>
<evidence type="ECO:0000256" key="4">
    <source>
        <dbReference type="ARBA" id="ARBA00023015"/>
    </source>
</evidence>
<keyword evidence="6" id="KW-0804">Transcription</keyword>
<sequence length="150" mass="17552">MLERKLPKNIQAFMTTCKKYNLRITPQRLTLYKKIITMSEHPTVDELFRNIQDELPTVSFDTVHRTLMTFARIGLLAVVEGQGSPRRYDPNLHPHHHLHCVHCGDIIDYYHRGYDDLKIPEVIHDKYKVLSQRVVINIICPDCQSSDETL</sequence>
<keyword evidence="3" id="KW-0862">Zinc</keyword>
<evidence type="ECO:0000256" key="5">
    <source>
        <dbReference type="ARBA" id="ARBA00023125"/>
    </source>
</evidence>
<dbReference type="PANTHER" id="PTHR33202">
    <property type="entry name" value="ZINC UPTAKE REGULATION PROTEIN"/>
    <property type="match status" value="1"/>
</dbReference>
<gene>
    <name evidence="7" type="ORF">ACFL27_15090</name>
</gene>
<keyword evidence="8" id="KW-1185">Reference proteome</keyword>
<reference evidence="7 8" key="1">
    <citation type="submission" date="2024-09" db="EMBL/GenBank/DDBJ databases">
        <title>Laminarin stimulates single cell rates of sulfate reduction while oxygen inhibits transcriptomic activity in coastal marine sediment.</title>
        <authorList>
            <person name="Lindsay M."/>
            <person name="Orcutt B."/>
            <person name="Emerson D."/>
            <person name="Stepanauskas R."/>
            <person name="D'Angelo T."/>
        </authorList>
    </citation>
    <scope>NUCLEOTIDE SEQUENCE [LARGE SCALE GENOMIC DNA]</scope>
    <source>
        <strain evidence="7">SAG AM-311-K15</strain>
    </source>
</reference>
<keyword evidence="5" id="KW-0238">DNA-binding</keyword>
<proteinExistence type="inferred from homology"/>
<keyword evidence="2" id="KW-0678">Repressor</keyword>
<keyword evidence="4" id="KW-0805">Transcription regulation</keyword>
<evidence type="ECO:0000256" key="6">
    <source>
        <dbReference type="ARBA" id="ARBA00023163"/>
    </source>
</evidence>
<accession>A0ABV6YZA2</accession>
<comment type="similarity">
    <text evidence="1">Belongs to the Fur family.</text>
</comment>
<organism evidence="7 8">
    <name type="scientific">candidate division CSSED10-310 bacterium</name>
    <dbReference type="NCBI Taxonomy" id="2855610"/>
    <lineage>
        <taxon>Bacteria</taxon>
        <taxon>Bacteria division CSSED10-310</taxon>
    </lineage>
</organism>
<dbReference type="InterPro" id="IPR043135">
    <property type="entry name" value="Fur_C"/>
</dbReference>
<comment type="caution">
    <text evidence="7">The sequence shown here is derived from an EMBL/GenBank/DDBJ whole genome shotgun (WGS) entry which is preliminary data.</text>
</comment>
<dbReference type="InterPro" id="IPR036388">
    <property type="entry name" value="WH-like_DNA-bd_sf"/>
</dbReference>
<evidence type="ECO:0000313" key="7">
    <source>
        <dbReference type="EMBL" id="MFC1851520.1"/>
    </source>
</evidence>
<dbReference type="SUPFAM" id="SSF46785">
    <property type="entry name" value="Winged helix' DNA-binding domain"/>
    <property type="match status" value="1"/>
</dbReference>
<name>A0ABV6YZA2_UNCC1</name>
<dbReference type="EMBL" id="JBHPBY010000196">
    <property type="protein sequence ID" value="MFC1851520.1"/>
    <property type="molecule type" value="Genomic_DNA"/>
</dbReference>
<dbReference type="Gene3D" id="1.10.10.10">
    <property type="entry name" value="Winged helix-like DNA-binding domain superfamily/Winged helix DNA-binding domain"/>
    <property type="match status" value="1"/>
</dbReference>
<dbReference type="PANTHER" id="PTHR33202:SF8">
    <property type="entry name" value="PEROXIDE-RESPONSIVE REPRESSOR PERR"/>
    <property type="match status" value="1"/>
</dbReference>
<dbReference type="Proteomes" id="UP001594351">
    <property type="component" value="Unassembled WGS sequence"/>
</dbReference>
<evidence type="ECO:0000256" key="1">
    <source>
        <dbReference type="ARBA" id="ARBA00007957"/>
    </source>
</evidence>
<evidence type="ECO:0000256" key="3">
    <source>
        <dbReference type="ARBA" id="ARBA00022833"/>
    </source>
</evidence>
<dbReference type="Pfam" id="PF01475">
    <property type="entry name" value="FUR"/>
    <property type="match status" value="1"/>
</dbReference>
<dbReference type="Gene3D" id="3.30.1490.190">
    <property type="match status" value="1"/>
</dbReference>
<protein>
    <submittedName>
        <fullName evidence="7">Fur family transcriptional regulator</fullName>
    </submittedName>
</protein>